<comment type="caution">
    <text evidence="2">The sequence shown here is derived from an EMBL/GenBank/DDBJ whole genome shotgun (WGS) entry which is preliminary data.</text>
</comment>
<evidence type="ECO:0000313" key="3">
    <source>
        <dbReference type="Proteomes" id="UP001271007"/>
    </source>
</evidence>
<accession>A0AAJ0DD46</accession>
<evidence type="ECO:0000313" key="2">
    <source>
        <dbReference type="EMBL" id="KAK3051603.1"/>
    </source>
</evidence>
<dbReference type="InterPro" id="IPR024316">
    <property type="entry name" value="APQ12"/>
</dbReference>
<feature type="transmembrane region" description="Helical" evidence="1">
    <location>
        <begin position="82"/>
        <end position="100"/>
    </location>
</feature>
<sequence>MDMLPDWAAHLLSNHDNIRAYTPYARQAYSYISLARSYILPLIDQVSRKPDLATIALLLVILFVSLKILNMLWRTVMFWITMARRVIFWGGLVVLGLWMYTRGPEGVQEDVGYWINVWTNEKDYWMEKERAARLGNQVKGRGGQGRGAWF</sequence>
<keyword evidence="1" id="KW-0472">Membrane</keyword>
<name>A0AAJ0DD46_9PEZI</name>
<reference evidence="2" key="1">
    <citation type="submission" date="2023-04" db="EMBL/GenBank/DDBJ databases">
        <title>Black Yeasts Isolated from many extreme environments.</title>
        <authorList>
            <person name="Coleine C."/>
            <person name="Stajich J.E."/>
            <person name="Selbmann L."/>
        </authorList>
    </citation>
    <scope>NUCLEOTIDE SEQUENCE</scope>
    <source>
        <strain evidence="2">CCFEE 5312</strain>
    </source>
</reference>
<keyword evidence="1" id="KW-1133">Transmembrane helix</keyword>
<feature type="transmembrane region" description="Helical" evidence="1">
    <location>
        <begin position="52"/>
        <end position="70"/>
    </location>
</feature>
<dbReference type="AlphaFoldDB" id="A0AAJ0DD46"/>
<dbReference type="Pfam" id="PF12716">
    <property type="entry name" value="Apq12"/>
    <property type="match status" value="1"/>
</dbReference>
<evidence type="ECO:0000256" key="1">
    <source>
        <dbReference type="SAM" id="Phobius"/>
    </source>
</evidence>
<dbReference type="EMBL" id="JAWDJX010000025">
    <property type="protein sequence ID" value="KAK3051603.1"/>
    <property type="molecule type" value="Genomic_DNA"/>
</dbReference>
<gene>
    <name evidence="2" type="ORF">LTR09_007258</name>
</gene>
<organism evidence="2 3">
    <name type="scientific">Extremus antarcticus</name>
    <dbReference type="NCBI Taxonomy" id="702011"/>
    <lineage>
        <taxon>Eukaryota</taxon>
        <taxon>Fungi</taxon>
        <taxon>Dikarya</taxon>
        <taxon>Ascomycota</taxon>
        <taxon>Pezizomycotina</taxon>
        <taxon>Dothideomycetes</taxon>
        <taxon>Dothideomycetidae</taxon>
        <taxon>Mycosphaerellales</taxon>
        <taxon>Extremaceae</taxon>
        <taxon>Extremus</taxon>
    </lineage>
</organism>
<keyword evidence="3" id="KW-1185">Reference proteome</keyword>
<proteinExistence type="predicted"/>
<protein>
    <submittedName>
        <fullName evidence="2">Uncharacterized protein</fullName>
    </submittedName>
</protein>
<dbReference type="Proteomes" id="UP001271007">
    <property type="component" value="Unassembled WGS sequence"/>
</dbReference>
<keyword evidence="1" id="KW-0812">Transmembrane</keyword>